<proteinExistence type="predicted"/>
<dbReference type="PRINTS" id="PR00420">
    <property type="entry name" value="RNGMNOXGNASE"/>
</dbReference>
<gene>
    <name evidence="4" type="ORF">BCL67_10879</name>
</gene>
<evidence type="ECO:0000313" key="5">
    <source>
        <dbReference type="Proteomes" id="UP000238217"/>
    </source>
</evidence>
<comment type="caution">
    <text evidence="4">The sequence shown here is derived from an EMBL/GenBank/DDBJ whole genome shotgun (WGS) entry which is preliminary data.</text>
</comment>
<reference evidence="4 5" key="1">
    <citation type="submission" date="2018-03" db="EMBL/GenBank/DDBJ databases">
        <title>Comparative analysis of microorganisms from saline springs in Andes Mountain Range, Colombia.</title>
        <authorList>
            <person name="Rubin E."/>
        </authorList>
    </citation>
    <scope>NUCLEOTIDE SEQUENCE [LARGE SCALE GENOMIC DNA]</scope>
    <source>
        <strain evidence="4 5">CG 35</strain>
    </source>
</reference>
<dbReference type="InterPro" id="IPR036188">
    <property type="entry name" value="FAD/NAD-bd_sf"/>
</dbReference>
<dbReference type="Proteomes" id="UP000238217">
    <property type="component" value="Unassembled WGS sequence"/>
</dbReference>
<feature type="domain" description="FAD dependent oxidoreductase" evidence="2">
    <location>
        <begin position="9"/>
        <end position="54"/>
    </location>
</feature>
<evidence type="ECO:0000259" key="3">
    <source>
        <dbReference type="Pfam" id="PF01494"/>
    </source>
</evidence>
<protein>
    <submittedName>
        <fullName evidence="4">Flavin-dependent dehydrogenase</fullName>
    </submittedName>
</protein>
<dbReference type="PANTHER" id="PTHR42685">
    <property type="entry name" value="GERANYLGERANYL DIPHOSPHATE REDUCTASE"/>
    <property type="match status" value="1"/>
</dbReference>
<sequence>MSGRVLQTDVLVVGAGLAGLRVATLLAERGHSVVVIDRRRDLTTSIRTTGIFVRRTLDDYNLPEHLLGPAIRRVVLYPPSLRDPVELVSERDEYRVGEMGPLYAAGARAAVRAGAELMLGTRYLGGSDGRYDVTGPDGPTAVHACFVVGADGARSRVARDLRLDRNTHLLVGAESVFTVSAPVDSPAFHCVLDPRLAPGYIGWVINDGTHAHVGTAGYSRRFTGGVRSTLDEFATRAPGLTEADRSPAEVERRGGPIPVGGLLRRISSPDGLLVGDAAGAVSPLTAGGLDPCLRLSDYAAAALDEALRTGKREALRDYDGGALRRKFTGRLMMRHALAQVKHPLLASAGFEVLRTPFGRAAARKVLFGDRSFPDPPDSSSRTSNPGGGLERVET</sequence>
<feature type="domain" description="FAD-binding" evidence="3">
    <location>
        <begin position="137"/>
        <end position="320"/>
    </location>
</feature>
<feature type="compositionally biased region" description="Gly residues" evidence="1">
    <location>
        <begin position="385"/>
        <end position="394"/>
    </location>
</feature>
<dbReference type="AlphaFoldDB" id="A0A2T0YKQ0"/>
<dbReference type="Pfam" id="PF01494">
    <property type="entry name" value="FAD_binding_3"/>
    <property type="match status" value="1"/>
</dbReference>
<dbReference type="Pfam" id="PF01266">
    <property type="entry name" value="DAO"/>
    <property type="match status" value="1"/>
</dbReference>
<feature type="region of interest" description="Disordered" evidence="1">
    <location>
        <begin position="368"/>
        <end position="394"/>
    </location>
</feature>
<dbReference type="InterPro" id="IPR006076">
    <property type="entry name" value="FAD-dep_OxRdtase"/>
</dbReference>
<name>A0A2T0YKQ0_9MICC</name>
<dbReference type="Gene3D" id="3.50.50.60">
    <property type="entry name" value="FAD/NAD(P)-binding domain"/>
    <property type="match status" value="1"/>
</dbReference>
<dbReference type="InterPro" id="IPR002938">
    <property type="entry name" value="FAD-bd"/>
</dbReference>
<accession>A0A2T0YKQ0</accession>
<evidence type="ECO:0000256" key="1">
    <source>
        <dbReference type="SAM" id="MobiDB-lite"/>
    </source>
</evidence>
<dbReference type="SUPFAM" id="SSF51905">
    <property type="entry name" value="FAD/NAD(P)-binding domain"/>
    <property type="match status" value="1"/>
</dbReference>
<dbReference type="EMBL" id="PVTY01000008">
    <property type="protein sequence ID" value="PRZ15619.1"/>
    <property type="molecule type" value="Genomic_DNA"/>
</dbReference>
<organism evidence="4 5">
    <name type="scientific">Nesterenkonia sandarakina</name>
    <dbReference type="NCBI Taxonomy" id="272918"/>
    <lineage>
        <taxon>Bacteria</taxon>
        <taxon>Bacillati</taxon>
        <taxon>Actinomycetota</taxon>
        <taxon>Actinomycetes</taxon>
        <taxon>Micrococcales</taxon>
        <taxon>Micrococcaceae</taxon>
        <taxon>Nesterenkonia</taxon>
    </lineage>
</organism>
<dbReference type="GO" id="GO:0071949">
    <property type="term" value="F:FAD binding"/>
    <property type="evidence" value="ECO:0007669"/>
    <property type="project" value="InterPro"/>
</dbReference>
<keyword evidence="5" id="KW-1185">Reference proteome</keyword>
<dbReference type="InterPro" id="IPR050407">
    <property type="entry name" value="Geranylgeranyl_reductase"/>
</dbReference>
<dbReference type="OrthoDB" id="4246007at2"/>
<evidence type="ECO:0000313" key="4">
    <source>
        <dbReference type="EMBL" id="PRZ15619.1"/>
    </source>
</evidence>
<dbReference type="PANTHER" id="PTHR42685:SF21">
    <property type="entry name" value="DEHYDROGENASE (FLAVOPROTEIN)-LIKE PROTEIN"/>
    <property type="match status" value="1"/>
</dbReference>
<evidence type="ECO:0000259" key="2">
    <source>
        <dbReference type="Pfam" id="PF01266"/>
    </source>
</evidence>